<comment type="similarity">
    <text evidence="2">Belongs to the APH-1 family.</text>
</comment>
<dbReference type="GO" id="GO:0016020">
    <property type="term" value="C:membrane"/>
    <property type="evidence" value="ECO:0007669"/>
    <property type="project" value="UniProtKB-SubCell"/>
</dbReference>
<keyword evidence="9" id="KW-1185">Reference proteome</keyword>
<name>A0A453GSH9_AEGTS</name>
<dbReference type="Proteomes" id="UP000015105">
    <property type="component" value="Chromosome 3D"/>
</dbReference>
<reference evidence="8" key="4">
    <citation type="submission" date="2019-03" db="UniProtKB">
        <authorList>
            <consortium name="EnsemblPlants"/>
        </authorList>
    </citation>
    <scope>IDENTIFICATION</scope>
</reference>
<evidence type="ECO:0000256" key="1">
    <source>
        <dbReference type="ARBA" id="ARBA00004141"/>
    </source>
</evidence>
<reference evidence="8" key="3">
    <citation type="journal article" date="2017" name="Nature">
        <title>Genome sequence of the progenitor of the wheat D genome Aegilops tauschii.</title>
        <authorList>
            <person name="Luo M.C."/>
            <person name="Gu Y.Q."/>
            <person name="Puiu D."/>
            <person name="Wang H."/>
            <person name="Twardziok S.O."/>
            <person name="Deal K.R."/>
            <person name="Huo N."/>
            <person name="Zhu T."/>
            <person name="Wang L."/>
            <person name="Wang Y."/>
            <person name="McGuire P.E."/>
            <person name="Liu S."/>
            <person name="Long H."/>
            <person name="Ramasamy R.K."/>
            <person name="Rodriguez J.C."/>
            <person name="Van S.L."/>
            <person name="Yuan L."/>
            <person name="Wang Z."/>
            <person name="Xia Z."/>
            <person name="Xiao L."/>
            <person name="Anderson O.D."/>
            <person name="Ouyang S."/>
            <person name="Liang Y."/>
            <person name="Zimin A.V."/>
            <person name="Pertea G."/>
            <person name="Qi P."/>
            <person name="Bennetzen J.L."/>
            <person name="Dai X."/>
            <person name="Dawson M.W."/>
            <person name="Muller H.G."/>
            <person name="Kugler K."/>
            <person name="Rivarola-Duarte L."/>
            <person name="Spannagl M."/>
            <person name="Mayer K.F.X."/>
            <person name="Lu F.H."/>
            <person name="Bevan M.W."/>
            <person name="Leroy P."/>
            <person name="Li P."/>
            <person name="You F.M."/>
            <person name="Sun Q."/>
            <person name="Liu Z."/>
            <person name="Lyons E."/>
            <person name="Wicker T."/>
            <person name="Salzberg S.L."/>
            <person name="Devos K.M."/>
            <person name="Dvorak J."/>
        </authorList>
    </citation>
    <scope>NUCLEOTIDE SEQUENCE [LARGE SCALE GENOMIC DNA]</scope>
    <source>
        <strain evidence="8">cv. AL8/78</strain>
    </source>
</reference>
<sequence>AAIIALGFLVIHTSSMIIAFNGYGERKKRDQIFVPVVHLIAAVMTLINLVPGGCLVGTPLLCVTAAMTLYYSWQVVGQRITEHQHRQS</sequence>
<evidence type="ECO:0000256" key="6">
    <source>
        <dbReference type="ARBA" id="ARBA00023136"/>
    </source>
</evidence>
<protein>
    <recommendedName>
        <fullName evidence="10">Gamma-secretase subunit aph-1b</fullName>
    </recommendedName>
</protein>
<accession>A0A453GSH9</accession>
<evidence type="ECO:0000313" key="8">
    <source>
        <dbReference type="EnsemblPlants" id="AET3Gv21182100.6"/>
    </source>
</evidence>
<evidence type="ECO:0000313" key="9">
    <source>
        <dbReference type="Proteomes" id="UP000015105"/>
    </source>
</evidence>
<feature type="transmembrane region" description="Helical" evidence="7">
    <location>
        <begin position="32"/>
        <end position="50"/>
    </location>
</feature>
<organism evidence="8 9">
    <name type="scientific">Aegilops tauschii subsp. strangulata</name>
    <name type="common">Goatgrass</name>
    <dbReference type="NCBI Taxonomy" id="200361"/>
    <lineage>
        <taxon>Eukaryota</taxon>
        <taxon>Viridiplantae</taxon>
        <taxon>Streptophyta</taxon>
        <taxon>Embryophyta</taxon>
        <taxon>Tracheophyta</taxon>
        <taxon>Spermatophyta</taxon>
        <taxon>Magnoliopsida</taxon>
        <taxon>Liliopsida</taxon>
        <taxon>Poales</taxon>
        <taxon>Poaceae</taxon>
        <taxon>BOP clade</taxon>
        <taxon>Pooideae</taxon>
        <taxon>Triticodae</taxon>
        <taxon>Triticeae</taxon>
        <taxon>Triticinae</taxon>
        <taxon>Aegilops</taxon>
    </lineage>
</organism>
<evidence type="ECO:0008006" key="10">
    <source>
        <dbReference type="Google" id="ProtNLM"/>
    </source>
</evidence>
<dbReference type="AlphaFoldDB" id="A0A453GSH9"/>
<comment type="subcellular location">
    <subcellularLocation>
        <location evidence="1">Membrane</location>
        <topology evidence="1">Multi-pass membrane protein</topology>
    </subcellularLocation>
</comment>
<feature type="transmembrane region" description="Helical" evidence="7">
    <location>
        <begin position="56"/>
        <end position="76"/>
    </location>
</feature>
<reference evidence="9" key="2">
    <citation type="journal article" date="2017" name="Nat. Plants">
        <title>The Aegilops tauschii genome reveals multiple impacts of transposons.</title>
        <authorList>
            <person name="Zhao G."/>
            <person name="Zou C."/>
            <person name="Li K."/>
            <person name="Wang K."/>
            <person name="Li T."/>
            <person name="Gao L."/>
            <person name="Zhang X."/>
            <person name="Wang H."/>
            <person name="Yang Z."/>
            <person name="Liu X."/>
            <person name="Jiang W."/>
            <person name="Mao L."/>
            <person name="Kong X."/>
            <person name="Jiao Y."/>
            <person name="Jia J."/>
        </authorList>
    </citation>
    <scope>NUCLEOTIDE SEQUENCE [LARGE SCALE GENOMIC DNA]</scope>
    <source>
        <strain evidence="9">cv. AL8/78</strain>
    </source>
</reference>
<dbReference type="Pfam" id="PF06105">
    <property type="entry name" value="Aph-1"/>
    <property type="match status" value="1"/>
</dbReference>
<keyword evidence="3 7" id="KW-0812">Transmembrane</keyword>
<keyword evidence="6 7" id="KW-0472">Membrane</keyword>
<evidence type="ECO:0000256" key="2">
    <source>
        <dbReference type="ARBA" id="ARBA00005577"/>
    </source>
</evidence>
<dbReference type="GO" id="GO:0007219">
    <property type="term" value="P:Notch signaling pathway"/>
    <property type="evidence" value="ECO:0007669"/>
    <property type="project" value="UniProtKB-KW"/>
</dbReference>
<dbReference type="InterPro" id="IPR009294">
    <property type="entry name" value="Aph-1"/>
</dbReference>
<feature type="transmembrane region" description="Helical" evidence="7">
    <location>
        <begin position="6"/>
        <end position="23"/>
    </location>
</feature>
<dbReference type="PANTHER" id="PTHR12889">
    <property type="entry name" value="GAMMA-SECRETASE SUBUNIT APH-1"/>
    <property type="match status" value="1"/>
</dbReference>
<dbReference type="GO" id="GO:0016485">
    <property type="term" value="P:protein processing"/>
    <property type="evidence" value="ECO:0007669"/>
    <property type="project" value="InterPro"/>
</dbReference>
<evidence type="ECO:0000256" key="7">
    <source>
        <dbReference type="SAM" id="Phobius"/>
    </source>
</evidence>
<keyword evidence="5 7" id="KW-1133">Transmembrane helix</keyword>
<evidence type="ECO:0000256" key="4">
    <source>
        <dbReference type="ARBA" id="ARBA00022976"/>
    </source>
</evidence>
<dbReference type="Gramene" id="AET3Gv21182100.6">
    <property type="protein sequence ID" value="AET3Gv21182100.6"/>
    <property type="gene ID" value="AET3Gv21182100"/>
</dbReference>
<proteinExistence type="inferred from homology"/>
<evidence type="ECO:0000256" key="5">
    <source>
        <dbReference type="ARBA" id="ARBA00022989"/>
    </source>
</evidence>
<evidence type="ECO:0000256" key="3">
    <source>
        <dbReference type="ARBA" id="ARBA00022692"/>
    </source>
</evidence>
<keyword evidence="4" id="KW-0914">Notch signaling pathway</keyword>
<dbReference type="EnsemblPlants" id="AET3Gv21182100.6">
    <property type="protein sequence ID" value="AET3Gv21182100.6"/>
    <property type="gene ID" value="AET3Gv21182100"/>
</dbReference>
<reference evidence="9" key="1">
    <citation type="journal article" date="2014" name="Science">
        <title>Ancient hybridizations among the ancestral genomes of bread wheat.</title>
        <authorList>
            <consortium name="International Wheat Genome Sequencing Consortium,"/>
            <person name="Marcussen T."/>
            <person name="Sandve S.R."/>
            <person name="Heier L."/>
            <person name="Spannagl M."/>
            <person name="Pfeifer M."/>
            <person name="Jakobsen K.S."/>
            <person name="Wulff B.B."/>
            <person name="Steuernagel B."/>
            <person name="Mayer K.F."/>
            <person name="Olsen O.A."/>
        </authorList>
    </citation>
    <scope>NUCLEOTIDE SEQUENCE [LARGE SCALE GENOMIC DNA]</scope>
    <source>
        <strain evidence="9">cv. AL8/78</strain>
    </source>
</reference>
<reference evidence="8" key="5">
    <citation type="journal article" date="2021" name="G3 (Bethesda)">
        <title>Aegilops tauschii genome assembly Aet v5.0 features greater sequence contiguity and improved annotation.</title>
        <authorList>
            <person name="Wang L."/>
            <person name="Zhu T."/>
            <person name="Rodriguez J.C."/>
            <person name="Deal K.R."/>
            <person name="Dubcovsky J."/>
            <person name="McGuire P.E."/>
            <person name="Lux T."/>
            <person name="Spannagl M."/>
            <person name="Mayer K.F.X."/>
            <person name="Baldrich P."/>
            <person name="Meyers B.C."/>
            <person name="Huo N."/>
            <person name="Gu Y.Q."/>
            <person name="Zhou H."/>
            <person name="Devos K.M."/>
            <person name="Bennetzen J.L."/>
            <person name="Unver T."/>
            <person name="Budak H."/>
            <person name="Gulick P.J."/>
            <person name="Galiba G."/>
            <person name="Kalapos B."/>
            <person name="Nelson D.R."/>
            <person name="Li P."/>
            <person name="You F.M."/>
            <person name="Luo M.C."/>
            <person name="Dvorak J."/>
        </authorList>
    </citation>
    <scope>NUCLEOTIDE SEQUENCE [LARGE SCALE GENOMIC DNA]</scope>
    <source>
        <strain evidence="8">cv. AL8/78</strain>
    </source>
</reference>